<keyword evidence="3" id="KW-1185">Reference proteome</keyword>
<reference evidence="2 3" key="1">
    <citation type="submission" date="2019-06" db="EMBL/GenBank/DDBJ databases">
        <title>Sequencing the genomes of 1000 actinobacteria strains.</title>
        <authorList>
            <person name="Klenk H.-P."/>
        </authorList>
    </citation>
    <scope>NUCLEOTIDE SEQUENCE [LARGE SCALE GENOMIC DNA]</scope>
    <source>
        <strain evidence="2 3">DSM 45043</strain>
    </source>
</reference>
<evidence type="ECO:0000313" key="2">
    <source>
        <dbReference type="EMBL" id="TQM67115.1"/>
    </source>
</evidence>
<feature type="compositionally biased region" description="Basic residues" evidence="1">
    <location>
        <begin position="141"/>
        <end position="151"/>
    </location>
</feature>
<organism evidence="2 3">
    <name type="scientific">Actinomadura hallensis</name>
    <dbReference type="NCBI Taxonomy" id="337895"/>
    <lineage>
        <taxon>Bacteria</taxon>
        <taxon>Bacillati</taxon>
        <taxon>Actinomycetota</taxon>
        <taxon>Actinomycetes</taxon>
        <taxon>Streptosporangiales</taxon>
        <taxon>Thermomonosporaceae</taxon>
        <taxon>Actinomadura</taxon>
    </lineage>
</organism>
<sequence length="342" mass="37170">MERGPQHRRELEQPPGRRIKVVQAASNDEMDALRQPGGDEASVPLGDLHPALVQQPVHQLDEQQRIAARPVRERAQAAVGGRAQSGGDQVGDGLVRQRAQAERDGATRPQVEEQPIEFGSTAAGTAREDPARAGGGEPVRRRLQREKRRRIGPLEIVQDDQQRGGAGPPLQRGPQPLGRPVLSAGRPREQAGLVRRRRRQLQVRGPAQFGGRVGDHREALVSGPPRGLLEQTGPPDARLPLDEDDPRPVTARQQLIDARSFPLAPEDRASRRWPAVHAGTVPRIARGIRGRRPDSVPFSGRSHQGCTKADHLRITAAHRSAARVTEAGRRCAPPAPSARSVG</sequence>
<feature type="region of interest" description="Disordered" evidence="1">
    <location>
        <begin position="320"/>
        <end position="342"/>
    </location>
</feature>
<feature type="region of interest" description="Disordered" evidence="1">
    <location>
        <begin position="68"/>
        <end position="246"/>
    </location>
</feature>
<feature type="compositionally biased region" description="Low complexity" evidence="1">
    <location>
        <begin position="168"/>
        <end position="180"/>
    </location>
</feature>
<comment type="caution">
    <text evidence="2">The sequence shown here is derived from an EMBL/GenBank/DDBJ whole genome shotgun (WGS) entry which is preliminary data.</text>
</comment>
<feature type="region of interest" description="Disordered" evidence="1">
    <location>
        <begin position="288"/>
        <end position="308"/>
    </location>
</feature>
<gene>
    <name evidence="2" type="ORF">FHX41_0716</name>
</gene>
<dbReference type="AlphaFoldDB" id="A0A543I954"/>
<dbReference type="EMBL" id="VFPO01000001">
    <property type="protein sequence ID" value="TQM67115.1"/>
    <property type="molecule type" value="Genomic_DNA"/>
</dbReference>
<evidence type="ECO:0000313" key="3">
    <source>
        <dbReference type="Proteomes" id="UP000316706"/>
    </source>
</evidence>
<accession>A0A543I954</accession>
<proteinExistence type="predicted"/>
<protein>
    <submittedName>
        <fullName evidence="2">Uncharacterized protein</fullName>
    </submittedName>
</protein>
<dbReference type="Proteomes" id="UP000316706">
    <property type="component" value="Unassembled WGS sequence"/>
</dbReference>
<feature type="region of interest" description="Disordered" evidence="1">
    <location>
        <begin position="27"/>
        <end position="47"/>
    </location>
</feature>
<name>A0A543I954_9ACTN</name>
<evidence type="ECO:0000256" key="1">
    <source>
        <dbReference type="SAM" id="MobiDB-lite"/>
    </source>
</evidence>